<sequence>MRSSLMSSALGPTPQIPRDPTSYFASWFVMATSARIRSPYDRRFATRVNVTLLGPAKQRKQSLEALAKRVKVGGVGDSVAESKMAAAVLQLRSC</sequence>
<reference evidence="3" key="2">
    <citation type="submission" date="2013-11" db="EMBL/GenBank/DDBJ databases">
        <title>The Genome Sequence of Phytophthora parasitica CJ05E6.</title>
        <authorList>
            <consortium name="The Broad Institute Genomics Platform"/>
            <person name="Russ C."/>
            <person name="Tyler B."/>
            <person name="Panabieres F."/>
            <person name="Shan W."/>
            <person name="Tripathy S."/>
            <person name="Grunwald N."/>
            <person name="Machado M."/>
            <person name="Johnson C.S."/>
            <person name="Arredondo F."/>
            <person name="Hong C."/>
            <person name="Coffey M."/>
            <person name="Young S.K."/>
            <person name="Zeng Q."/>
            <person name="Gargeya S."/>
            <person name="Fitzgerald M."/>
            <person name="Abouelleil A."/>
            <person name="Alvarado L."/>
            <person name="Chapman S.B."/>
            <person name="Gainer-Dewar J."/>
            <person name="Goldberg J."/>
            <person name="Griggs A."/>
            <person name="Gujja S."/>
            <person name="Hansen M."/>
            <person name="Howarth C."/>
            <person name="Imamovic A."/>
            <person name="Ireland A."/>
            <person name="Larimer J."/>
            <person name="McCowan C."/>
            <person name="Murphy C."/>
            <person name="Pearson M."/>
            <person name="Poon T.W."/>
            <person name="Priest M."/>
            <person name="Roberts A."/>
            <person name="Saif S."/>
            <person name="Shea T."/>
            <person name="Sykes S."/>
            <person name="Wortman J."/>
            <person name="Nusbaum C."/>
            <person name="Birren B."/>
        </authorList>
    </citation>
    <scope>NUCLEOTIDE SEQUENCE [LARGE SCALE GENOMIC DNA]</scope>
    <source>
        <strain evidence="3">CJ05E6</strain>
    </source>
</reference>
<evidence type="ECO:0000313" key="4">
    <source>
        <dbReference type="EMBL" id="ETM33363.1"/>
    </source>
</evidence>
<protein>
    <submittedName>
        <fullName evidence="3">Uncharacterized protein</fullName>
    </submittedName>
</protein>
<gene>
    <name evidence="4" type="ORF">L914_19396</name>
    <name evidence="2" type="ORF">L915_19620</name>
    <name evidence="3" type="ORF">L916_19510</name>
</gene>
<dbReference type="AlphaFoldDB" id="W2HY86"/>
<dbReference type="Proteomes" id="UP000053864">
    <property type="component" value="Unassembled WGS sequence"/>
</dbReference>
<dbReference type="EMBL" id="KI689312">
    <property type="protein sequence ID" value="ETK73449.1"/>
    <property type="molecule type" value="Genomic_DNA"/>
</dbReference>
<dbReference type="EMBL" id="KI696071">
    <property type="protein sequence ID" value="ETM33363.1"/>
    <property type="molecule type" value="Genomic_DNA"/>
</dbReference>
<evidence type="ECO:0000313" key="3">
    <source>
        <dbReference type="EMBL" id="ETL26880.1"/>
    </source>
</evidence>
<evidence type="ECO:0000313" key="2">
    <source>
        <dbReference type="EMBL" id="ETK73449.1"/>
    </source>
</evidence>
<feature type="region of interest" description="Disordered" evidence="1">
    <location>
        <begin position="1"/>
        <end position="20"/>
    </location>
</feature>
<organism evidence="3">
    <name type="scientific">Phytophthora nicotianae</name>
    <name type="common">Potato buckeye rot agent</name>
    <name type="synonym">Phytophthora parasitica</name>
    <dbReference type="NCBI Taxonomy" id="4792"/>
    <lineage>
        <taxon>Eukaryota</taxon>
        <taxon>Sar</taxon>
        <taxon>Stramenopiles</taxon>
        <taxon>Oomycota</taxon>
        <taxon>Peronosporomycetes</taxon>
        <taxon>Peronosporales</taxon>
        <taxon>Peronosporaceae</taxon>
        <taxon>Phytophthora</taxon>
    </lineage>
</organism>
<name>W2HY86_PHYNI</name>
<dbReference type="EMBL" id="KI676119">
    <property type="protein sequence ID" value="ETL26880.1"/>
    <property type="molecule type" value="Genomic_DNA"/>
</dbReference>
<evidence type="ECO:0000256" key="1">
    <source>
        <dbReference type="SAM" id="MobiDB-lite"/>
    </source>
</evidence>
<reference evidence="2" key="1">
    <citation type="submission" date="2013-11" db="EMBL/GenBank/DDBJ databases">
        <title>The Genome Sequence of Phytophthora parasitica CJ02B3.</title>
        <authorList>
            <consortium name="The Broad Institute Genomics Platform"/>
            <person name="Russ C."/>
            <person name="Tyler B."/>
            <person name="Panabieres F."/>
            <person name="Shan W."/>
            <person name="Tripathy S."/>
            <person name="Grunwald N."/>
            <person name="Machado M."/>
            <person name="Johnson C.S."/>
            <person name="Arredondo F."/>
            <person name="Hong C."/>
            <person name="Coffey M."/>
            <person name="Young S.K."/>
            <person name="Zeng Q."/>
            <person name="Gargeya S."/>
            <person name="Fitzgerald M."/>
            <person name="Abouelleil A."/>
            <person name="Alvarado L."/>
            <person name="Chapman S.B."/>
            <person name="Gainer-Dewar J."/>
            <person name="Goldberg J."/>
            <person name="Griggs A."/>
            <person name="Gujja S."/>
            <person name="Hansen M."/>
            <person name="Howarth C."/>
            <person name="Imamovic A."/>
            <person name="Ireland A."/>
            <person name="Larimer J."/>
            <person name="McCowan C."/>
            <person name="Murphy C."/>
            <person name="Pearson M."/>
            <person name="Poon T.W."/>
            <person name="Priest M."/>
            <person name="Roberts A."/>
            <person name="Saif S."/>
            <person name="Shea T."/>
            <person name="Sykes S."/>
            <person name="Wortman J."/>
            <person name="Nusbaum C."/>
            <person name="Birren B."/>
        </authorList>
    </citation>
    <scope>NUCLEOTIDE SEQUENCE [LARGE SCALE GENOMIC DNA]</scope>
    <source>
        <strain evidence="2">CJ02B3</strain>
    </source>
</reference>
<dbReference type="Proteomes" id="UP000054532">
    <property type="component" value="Unassembled WGS sequence"/>
</dbReference>
<accession>W2HY86</accession>
<proteinExistence type="predicted"/>
<reference evidence="4" key="3">
    <citation type="submission" date="2013-11" db="EMBL/GenBank/DDBJ databases">
        <title>The Genome Sequence of Phytophthora parasitica IAC_01/95.</title>
        <authorList>
            <consortium name="The Broad Institute Genomics Platform"/>
            <person name="Russ C."/>
            <person name="Tyler B."/>
            <person name="Panabieres F."/>
            <person name="Shan W."/>
            <person name="Tripathy S."/>
            <person name="Grunwald N."/>
            <person name="Machado M."/>
            <person name="Johnson C.S."/>
            <person name="Arredondo F."/>
            <person name="Hong C."/>
            <person name="Coffey M."/>
            <person name="Young S.K."/>
            <person name="Zeng Q."/>
            <person name="Gargeya S."/>
            <person name="Fitzgerald M."/>
            <person name="Abouelleil A."/>
            <person name="Alvarado L."/>
            <person name="Chapman S.B."/>
            <person name="Gainer-Dewar J."/>
            <person name="Goldberg J."/>
            <person name="Griggs A."/>
            <person name="Gujja S."/>
            <person name="Hansen M."/>
            <person name="Howarth C."/>
            <person name="Imamovic A."/>
            <person name="Ireland A."/>
            <person name="Larimer J."/>
            <person name="McCowan C."/>
            <person name="Murphy C."/>
            <person name="Pearson M."/>
            <person name="Poon T.W."/>
            <person name="Priest M."/>
            <person name="Roberts A."/>
            <person name="Saif S."/>
            <person name="Shea T."/>
            <person name="Sykes S."/>
            <person name="Wortman J."/>
            <person name="Nusbaum C."/>
            <person name="Birren B."/>
        </authorList>
    </citation>
    <scope>NUCLEOTIDE SEQUENCE [LARGE SCALE GENOMIC DNA]</scope>
    <source>
        <strain evidence="4">IAC_01/95</strain>
    </source>
</reference>
<dbReference type="Proteomes" id="UP000053236">
    <property type="component" value="Unassembled WGS sequence"/>
</dbReference>